<evidence type="ECO:0000313" key="3">
    <source>
        <dbReference type="Proteomes" id="UP000010798"/>
    </source>
</evidence>
<protein>
    <submittedName>
        <fullName evidence="2">Uncharacterized protein</fullName>
    </submittedName>
</protein>
<dbReference type="eggNOG" id="COG3401">
    <property type="taxonomic scope" value="Bacteria"/>
</dbReference>
<evidence type="ECO:0000256" key="1">
    <source>
        <dbReference type="SAM" id="SignalP"/>
    </source>
</evidence>
<dbReference type="KEGG" id="saci:Sinac_5070"/>
<organism evidence="2 3">
    <name type="scientific">Singulisphaera acidiphila (strain ATCC BAA-1392 / DSM 18658 / VKM B-2454 / MOB10)</name>
    <dbReference type="NCBI Taxonomy" id="886293"/>
    <lineage>
        <taxon>Bacteria</taxon>
        <taxon>Pseudomonadati</taxon>
        <taxon>Planctomycetota</taxon>
        <taxon>Planctomycetia</taxon>
        <taxon>Isosphaerales</taxon>
        <taxon>Isosphaeraceae</taxon>
        <taxon>Singulisphaera</taxon>
    </lineage>
</organism>
<dbReference type="AlphaFoldDB" id="L0DIY2"/>
<dbReference type="Proteomes" id="UP000010798">
    <property type="component" value="Chromosome"/>
</dbReference>
<proteinExistence type="predicted"/>
<dbReference type="HOGENOM" id="CLU_1179580_0_0_0"/>
<accession>L0DIY2</accession>
<feature type="chain" id="PRO_5003940191" evidence="1">
    <location>
        <begin position="22"/>
        <end position="235"/>
    </location>
</feature>
<keyword evidence="3" id="KW-1185">Reference proteome</keyword>
<feature type="signal peptide" evidence="1">
    <location>
        <begin position="1"/>
        <end position="21"/>
    </location>
</feature>
<keyword evidence="1" id="KW-0732">Signal</keyword>
<reference evidence="2 3" key="1">
    <citation type="submission" date="2012-02" db="EMBL/GenBank/DDBJ databases">
        <title>Complete sequence of chromosome of Singulisphaera acidiphila DSM 18658.</title>
        <authorList>
            <consortium name="US DOE Joint Genome Institute (JGI-PGF)"/>
            <person name="Lucas S."/>
            <person name="Copeland A."/>
            <person name="Lapidus A."/>
            <person name="Glavina del Rio T."/>
            <person name="Dalin E."/>
            <person name="Tice H."/>
            <person name="Bruce D."/>
            <person name="Goodwin L."/>
            <person name="Pitluck S."/>
            <person name="Peters L."/>
            <person name="Ovchinnikova G."/>
            <person name="Chertkov O."/>
            <person name="Kyrpides N."/>
            <person name="Mavromatis K."/>
            <person name="Ivanova N."/>
            <person name="Brettin T."/>
            <person name="Detter J.C."/>
            <person name="Han C."/>
            <person name="Larimer F."/>
            <person name="Land M."/>
            <person name="Hauser L."/>
            <person name="Markowitz V."/>
            <person name="Cheng J.-F."/>
            <person name="Hugenholtz P."/>
            <person name="Woyke T."/>
            <person name="Wu D."/>
            <person name="Tindall B."/>
            <person name="Pomrenke H."/>
            <person name="Brambilla E."/>
            <person name="Klenk H.-P."/>
            <person name="Eisen J.A."/>
        </authorList>
    </citation>
    <scope>NUCLEOTIDE SEQUENCE [LARGE SCALE GENOMIC DNA]</scope>
    <source>
        <strain evidence="3">ATCC BAA-1392 / DSM 18658 / VKM B-2454 / MOB10</strain>
    </source>
</reference>
<sequence>MRRMPALLLIGLSALAAPAWGQTAKQPKVAPGPSEPDWDVVLKQKYGLSMFADLLNPVKTTVEATPGLFKKAGPGPVEYRPAIALGLVTLNRGGWYAPTKDDRAPEKHELWSYTWKNTTEDVETGKRLPPPLAAGSTTSFEPGEKPFGLWVSNDGLKDSLVFTQPRLVAANNPRLARQPYKVMIYPNRDLKSGKLIPHSYLIGWEYSTNDDFQDIVCTLDNVDLVDEGPASGTEK</sequence>
<name>L0DIY2_SINAD</name>
<dbReference type="EMBL" id="CP003364">
    <property type="protein sequence ID" value="AGA29222.1"/>
    <property type="molecule type" value="Genomic_DNA"/>
</dbReference>
<gene>
    <name evidence="2" type="ordered locus">Sinac_5070</name>
</gene>
<evidence type="ECO:0000313" key="2">
    <source>
        <dbReference type="EMBL" id="AGA29222.1"/>
    </source>
</evidence>